<keyword evidence="1" id="KW-0446">Lipid-binding</keyword>
<evidence type="ECO:0000313" key="3">
    <source>
        <dbReference type="Proteomes" id="UP000522163"/>
    </source>
</evidence>
<dbReference type="Gene3D" id="3.40.50.10170">
    <property type="match status" value="1"/>
</dbReference>
<dbReference type="AlphaFoldDB" id="A0A7W9SGB3"/>
<proteinExistence type="predicted"/>
<dbReference type="RefSeq" id="WP_183683328.1">
    <property type="nucleotide sequence ID" value="NZ_JACHHH010000003.1"/>
</dbReference>
<dbReference type="PANTHER" id="PTHR33434:SF2">
    <property type="entry name" value="FATTY ACID-BINDING PROTEIN TM_1468"/>
    <property type="match status" value="1"/>
</dbReference>
<dbReference type="PROSITE" id="PS51482">
    <property type="entry name" value="DEGV"/>
    <property type="match status" value="1"/>
</dbReference>
<protein>
    <submittedName>
        <fullName evidence="2">DegV family protein with EDD domain</fullName>
    </submittedName>
</protein>
<dbReference type="SUPFAM" id="SSF82549">
    <property type="entry name" value="DAK1/DegV-like"/>
    <property type="match status" value="1"/>
</dbReference>
<dbReference type="Proteomes" id="UP000522163">
    <property type="component" value="Unassembled WGS sequence"/>
</dbReference>
<dbReference type="NCBIfam" id="TIGR00762">
    <property type="entry name" value="DegV"/>
    <property type="match status" value="1"/>
</dbReference>
<evidence type="ECO:0000256" key="1">
    <source>
        <dbReference type="ARBA" id="ARBA00023121"/>
    </source>
</evidence>
<accession>A0A7W9SGB3</accession>
<dbReference type="PANTHER" id="PTHR33434">
    <property type="entry name" value="DEGV DOMAIN-CONTAINING PROTEIN DR_1986-RELATED"/>
    <property type="match status" value="1"/>
</dbReference>
<dbReference type="InterPro" id="IPR003797">
    <property type="entry name" value="DegV"/>
</dbReference>
<organism evidence="2 3">
    <name type="scientific">Oribacterium sinus</name>
    <dbReference type="NCBI Taxonomy" id="237576"/>
    <lineage>
        <taxon>Bacteria</taxon>
        <taxon>Bacillati</taxon>
        <taxon>Bacillota</taxon>
        <taxon>Clostridia</taxon>
        <taxon>Lachnospirales</taxon>
        <taxon>Lachnospiraceae</taxon>
        <taxon>Oribacterium</taxon>
    </lineage>
</organism>
<gene>
    <name evidence="2" type="ORF">HNQ46_000868</name>
</gene>
<comment type="caution">
    <text evidence="2">The sequence shown here is derived from an EMBL/GenBank/DDBJ whole genome shotgun (WGS) entry which is preliminary data.</text>
</comment>
<dbReference type="Gene3D" id="3.30.1180.10">
    <property type="match status" value="1"/>
</dbReference>
<dbReference type="Pfam" id="PF02645">
    <property type="entry name" value="DegV"/>
    <property type="match status" value="1"/>
</dbReference>
<name>A0A7W9SGB3_9FIRM</name>
<sequence length="296" mass="32600">MKIGICTDSGSGIRKEESEIFGITVVPMPFRMGDQEYFEGINMSRELFFEKLAEGEEVSTSQPSMESLMKAWDALLLENDEIVHVPLSSGLSGSTQTALMLSQEEPYLDRVFVSDSRGVSVTQRMHCLFAKELAEKGYTGKAIQHLLNSIAGDNGIYIGVSTLKYLKRGGRITPVAAAIGSLLQIKPVLSINKGGKLDSFKKVRTERQVREAIIEGLKDSLERMGDSEARKSYIAVAYTDNLAQAEEFRTQLAETFPNRYEEEIVISPLSLLISCHIGENGLGAAVIKRPDALENT</sequence>
<dbReference type="GeneID" id="85014426"/>
<dbReference type="InterPro" id="IPR050270">
    <property type="entry name" value="DegV_domain_contain"/>
</dbReference>
<dbReference type="InterPro" id="IPR043168">
    <property type="entry name" value="DegV_C"/>
</dbReference>
<reference evidence="2 3" key="1">
    <citation type="submission" date="2020-08" db="EMBL/GenBank/DDBJ databases">
        <title>Genomic Encyclopedia of Type Strains, Phase IV (KMG-IV): sequencing the most valuable type-strain genomes for metagenomic binning, comparative biology and taxonomic classification.</title>
        <authorList>
            <person name="Goeker M."/>
        </authorList>
    </citation>
    <scope>NUCLEOTIDE SEQUENCE [LARGE SCALE GENOMIC DNA]</scope>
    <source>
        <strain evidence="2 3">DSM 17245</strain>
    </source>
</reference>
<evidence type="ECO:0000313" key="2">
    <source>
        <dbReference type="EMBL" id="MBB6040905.1"/>
    </source>
</evidence>
<dbReference type="EMBL" id="JACHHH010000003">
    <property type="protein sequence ID" value="MBB6040905.1"/>
    <property type="molecule type" value="Genomic_DNA"/>
</dbReference>
<dbReference type="GO" id="GO:0008289">
    <property type="term" value="F:lipid binding"/>
    <property type="evidence" value="ECO:0007669"/>
    <property type="project" value="UniProtKB-KW"/>
</dbReference>